<dbReference type="SUPFAM" id="SSF82282">
    <property type="entry name" value="Homocysteine S-methyltransferase"/>
    <property type="match status" value="1"/>
</dbReference>
<comment type="catalytic activity">
    <reaction evidence="1">
        <text>(6S)-5-methyl-5,6,7,8-tetrahydrofolate + L-homocysteine = (6S)-5,6,7,8-tetrahydrofolate + L-methionine</text>
        <dbReference type="Rhea" id="RHEA:11172"/>
        <dbReference type="ChEBI" id="CHEBI:18608"/>
        <dbReference type="ChEBI" id="CHEBI:57453"/>
        <dbReference type="ChEBI" id="CHEBI:57844"/>
        <dbReference type="ChEBI" id="CHEBI:58199"/>
        <dbReference type="EC" id="2.1.1.13"/>
    </reaction>
</comment>
<dbReference type="EMBL" id="JBBMEU010000024">
    <property type="protein sequence ID" value="MEQ2422152.1"/>
    <property type="molecule type" value="Genomic_DNA"/>
</dbReference>
<dbReference type="SMART" id="SM01018">
    <property type="entry name" value="B12-binding_2"/>
    <property type="match status" value="1"/>
</dbReference>
<feature type="domain" description="Pterin-binding" evidence="22">
    <location>
        <begin position="319"/>
        <end position="586"/>
    </location>
</feature>
<feature type="binding site" evidence="19">
    <location>
        <position position="273"/>
    </location>
    <ligand>
        <name>Zn(2+)</name>
        <dbReference type="ChEBI" id="CHEBI:29105"/>
    </ligand>
</feature>
<evidence type="ECO:0000256" key="4">
    <source>
        <dbReference type="ARBA" id="ARBA00005178"/>
    </source>
</evidence>
<dbReference type="Gene3D" id="3.40.50.280">
    <property type="entry name" value="Cobalamin-binding domain"/>
    <property type="match status" value="1"/>
</dbReference>
<dbReference type="PROSITE" id="PS51337">
    <property type="entry name" value="B12_BINDING_NTER"/>
    <property type="match status" value="1"/>
</dbReference>
<evidence type="ECO:0000256" key="13">
    <source>
        <dbReference type="ARBA" id="ARBA00022723"/>
    </source>
</evidence>
<dbReference type="Pfam" id="PF02574">
    <property type="entry name" value="S-methyl_trans"/>
    <property type="match status" value="1"/>
</dbReference>
<organism evidence="25 26">
    <name type="scientific">Megasphaera intestinihominis</name>
    <dbReference type="NCBI Taxonomy" id="3133159"/>
    <lineage>
        <taxon>Bacteria</taxon>
        <taxon>Bacillati</taxon>
        <taxon>Bacillota</taxon>
        <taxon>Negativicutes</taxon>
        <taxon>Veillonellales</taxon>
        <taxon>Veillonellaceae</taxon>
        <taxon>Megasphaera</taxon>
    </lineage>
</organism>
<dbReference type="EC" id="2.1.1.13" evidence="6"/>
<evidence type="ECO:0000259" key="23">
    <source>
        <dbReference type="PROSITE" id="PS51332"/>
    </source>
</evidence>
<reference evidence="25 26" key="1">
    <citation type="submission" date="2024-03" db="EMBL/GenBank/DDBJ databases">
        <title>Human intestinal bacterial collection.</title>
        <authorList>
            <person name="Pauvert C."/>
            <person name="Hitch T.C.A."/>
            <person name="Clavel T."/>
        </authorList>
    </citation>
    <scope>NUCLEOTIDE SEQUENCE [LARGE SCALE GENOMIC DNA]</scope>
    <source>
        <strain evidence="25 26">CLA-AA-H81</strain>
    </source>
</reference>
<dbReference type="PIRSF" id="PIRSF037472">
    <property type="entry name" value="DHPS_mtfrase"/>
    <property type="match status" value="1"/>
</dbReference>
<evidence type="ECO:0000259" key="22">
    <source>
        <dbReference type="PROSITE" id="PS50972"/>
    </source>
</evidence>
<dbReference type="InterPro" id="IPR003726">
    <property type="entry name" value="HCY_dom"/>
</dbReference>
<evidence type="ECO:0000259" key="21">
    <source>
        <dbReference type="PROSITE" id="PS50970"/>
    </source>
</evidence>
<evidence type="ECO:0000256" key="7">
    <source>
        <dbReference type="ARBA" id="ARBA00013998"/>
    </source>
</evidence>
<dbReference type="PANTHER" id="PTHR45833">
    <property type="entry name" value="METHIONINE SYNTHASE"/>
    <property type="match status" value="1"/>
</dbReference>
<dbReference type="SUPFAM" id="SSF52242">
    <property type="entry name" value="Cobalamin (vitamin B12)-binding domain"/>
    <property type="match status" value="1"/>
</dbReference>
<keyword evidence="15" id="KW-0486">Methionine biosynthesis</keyword>
<evidence type="ECO:0000259" key="24">
    <source>
        <dbReference type="PROSITE" id="PS51337"/>
    </source>
</evidence>
<comment type="similarity">
    <text evidence="5">Belongs to the vitamin-B12 dependent methionine synthase family.</text>
</comment>
<dbReference type="PANTHER" id="PTHR45833:SF1">
    <property type="entry name" value="METHIONINE SYNTHASE"/>
    <property type="match status" value="1"/>
</dbReference>
<keyword evidence="26" id="KW-1185">Reference proteome</keyword>
<protein>
    <recommendedName>
        <fullName evidence="7">Methionine synthase</fullName>
        <ecNumber evidence="6">2.1.1.13</ecNumber>
    </recommendedName>
    <alternativeName>
        <fullName evidence="18">5-methyltetrahydrofolate--homocysteine methyltransferase</fullName>
    </alternativeName>
</protein>
<evidence type="ECO:0000256" key="18">
    <source>
        <dbReference type="ARBA" id="ARBA00031040"/>
    </source>
</evidence>
<keyword evidence="10" id="KW-0846">Cobalamin</keyword>
<dbReference type="InterPro" id="IPR006158">
    <property type="entry name" value="Cobalamin-bd"/>
</dbReference>
<dbReference type="InterPro" id="IPR000489">
    <property type="entry name" value="Pterin-binding_dom"/>
</dbReference>
<dbReference type="PROSITE" id="PS50970">
    <property type="entry name" value="HCY"/>
    <property type="match status" value="1"/>
</dbReference>
<gene>
    <name evidence="25" type="ORF">WMO23_05325</name>
</gene>
<evidence type="ECO:0000256" key="2">
    <source>
        <dbReference type="ARBA" id="ARBA00001947"/>
    </source>
</evidence>
<dbReference type="Pfam" id="PF00809">
    <property type="entry name" value="Pterin_bind"/>
    <property type="match status" value="1"/>
</dbReference>
<dbReference type="InterPro" id="IPR050554">
    <property type="entry name" value="Met_Synthase/Corrinoid"/>
</dbReference>
<dbReference type="SUPFAM" id="SSF51717">
    <property type="entry name" value="Dihydropteroate synthetase-like"/>
    <property type="match status" value="1"/>
</dbReference>
<dbReference type="Proteomes" id="UP001433088">
    <property type="component" value="Unassembled WGS sequence"/>
</dbReference>
<evidence type="ECO:0000256" key="11">
    <source>
        <dbReference type="ARBA" id="ARBA00022679"/>
    </source>
</evidence>
<dbReference type="Gene3D" id="3.20.20.330">
    <property type="entry name" value="Homocysteine-binding-like domain"/>
    <property type="match status" value="1"/>
</dbReference>
<evidence type="ECO:0000256" key="9">
    <source>
        <dbReference type="ARBA" id="ARBA00022605"/>
    </source>
</evidence>
<dbReference type="InterPro" id="IPR036724">
    <property type="entry name" value="Cobalamin-bd_sf"/>
</dbReference>
<keyword evidence="8 19" id="KW-0489">Methyltransferase</keyword>
<comment type="pathway">
    <text evidence="4">Amino-acid biosynthesis; L-methionine biosynthesis via de novo pathway; L-methionine from L-homocysteine (MetH route): step 1/1.</text>
</comment>
<evidence type="ECO:0000256" key="12">
    <source>
        <dbReference type="ARBA" id="ARBA00022691"/>
    </source>
</evidence>
<dbReference type="InterPro" id="IPR017215">
    <property type="entry name" value="MetH_bac"/>
</dbReference>
<comment type="caution">
    <text evidence="25">The sequence shown here is derived from an EMBL/GenBank/DDBJ whole genome shotgun (WGS) entry which is preliminary data.</text>
</comment>
<dbReference type="Gene3D" id="3.20.20.20">
    <property type="entry name" value="Dihydropteroate synthase-like"/>
    <property type="match status" value="1"/>
</dbReference>
<comment type="cofactor">
    <cofactor evidence="2 19">
        <name>Zn(2+)</name>
        <dbReference type="ChEBI" id="CHEBI:29105"/>
    </cofactor>
</comment>
<dbReference type="Gene3D" id="1.10.1240.10">
    <property type="entry name" value="Methionine synthase domain"/>
    <property type="match status" value="1"/>
</dbReference>
<dbReference type="Pfam" id="PF02607">
    <property type="entry name" value="B12-binding_2"/>
    <property type="match status" value="1"/>
</dbReference>
<dbReference type="Pfam" id="PF02310">
    <property type="entry name" value="B12-binding"/>
    <property type="match status" value="1"/>
</dbReference>
<keyword evidence="12" id="KW-0949">S-adenosyl-L-methionine</keyword>
<feature type="domain" description="B12-binding N-terminal" evidence="24">
    <location>
        <begin position="608"/>
        <end position="702"/>
    </location>
</feature>
<feature type="domain" description="B12-binding" evidence="23">
    <location>
        <begin position="703"/>
        <end position="823"/>
    </location>
</feature>
<dbReference type="SUPFAM" id="SSF47644">
    <property type="entry name" value="Methionine synthase domain"/>
    <property type="match status" value="1"/>
</dbReference>
<dbReference type="CDD" id="cd02070">
    <property type="entry name" value="corrinoid_protein_B12-BD"/>
    <property type="match status" value="1"/>
</dbReference>
<comment type="function">
    <text evidence="17">Catalyzes the transfer of a methyl group from methyl-cobalamin to homocysteine, yielding enzyme-bound cob(I)alamin and methionine. Subsequently, remethylates the cofactor using methyltetrahydrofolate.</text>
</comment>
<name>A0ABV1CVH6_9FIRM</name>
<dbReference type="InterPro" id="IPR003759">
    <property type="entry name" value="Cbl-bd_cap"/>
</dbReference>
<dbReference type="PROSITE" id="PS50972">
    <property type="entry name" value="PTERIN_BINDING"/>
    <property type="match status" value="1"/>
</dbReference>
<evidence type="ECO:0000256" key="15">
    <source>
        <dbReference type="ARBA" id="ARBA00023167"/>
    </source>
</evidence>
<dbReference type="RefSeq" id="WP_036200743.1">
    <property type="nucleotide sequence ID" value="NZ_JBBMEU010000024.1"/>
</dbReference>
<evidence type="ECO:0000256" key="19">
    <source>
        <dbReference type="PROSITE-ProRule" id="PRU00333"/>
    </source>
</evidence>
<proteinExistence type="inferred from homology"/>
<keyword evidence="16" id="KW-0170">Cobalt</keyword>
<comment type="cofactor">
    <cofactor evidence="3">
        <name>methylcob(III)alamin</name>
        <dbReference type="ChEBI" id="CHEBI:28115"/>
    </cofactor>
</comment>
<feature type="domain" description="Hcy-binding" evidence="21">
    <location>
        <begin position="3"/>
        <end position="288"/>
    </location>
</feature>
<evidence type="ECO:0000256" key="5">
    <source>
        <dbReference type="ARBA" id="ARBA00010398"/>
    </source>
</evidence>
<evidence type="ECO:0000313" key="25">
    <source>
        <dbReference type="EMBL" id="MEQ2422152.1"/>
    </source>
</evidence>
<feature type="binding site" evidence="19">
    <location>
        <position position="274"/>
    </location>
    <ligand>
        <name>Zn(2+)</name>
        <dbReference type="ChEBI" id="CHEBI:29105"/>
    </ligand>
</feature>
<dbReference type="InterPro" id="IPR036594">
    <property type="entry name" value="Meth_synthase_dom"/>
</dbReference>
<dbReference type="InterPro" id="IPR011005">
    <property type="entry name" value="Dihydropteroate_synth-like_sf"/>
</dbReference>
<evidence type="ECO:0000256" key="10">
    <source>
        <dbReference type="ARBA" id="ARBA00022628"/>
    </source>
</evidence>
<dbReference type="InterPro" id="IPR036589">
    <property type="entry name" value="HCY_dom_sf"/>
</dbReference>
<accession>A0ABV1CVH6</accession>
<evidence type="ECO:0000256" key="6">
    <source>
        <dbReference type="ARBA" id="ARBA00012032"/>
    </source>
</evidence>
<dbReference type="PROSITE" id="PS51332">
    <property type="entry name" value="B12_BINDING"/>
    <property type="match status" value="1"/>
</dbReference>
<keyword evidence="9" id="KW-0028">Amino-acid biosynthesis</keyword>
<evidence type="ECO:0000256" key="1">
    <source>
        <dbReference type="ARBA" id="ARBA00001700"/>
    </source>
</evidence>
<sequence>MTNEAFQQLLQGGVVLLDGATGTNLQQAGMPIGVCPEQWILENRDVMIDLQRRFVEAGSQILYAPTFTGNRLKLAEYGLDDQLVAINQGLVAISKEAAQGKALVAGDMTMTGQQLYPMGELTFDGLVDVYREQAQALYDAGVDLFIVETMMSLQETRACVLAIKEVCDLPIMATLTFEKDGRTLYGTPPEAAVVVLQNLGVDAVGLNCSTGPADMVETVRKMYEYATIPLIAKPNAGLPELDGDKTVYKTTPEEFAQDGRLLIEAGAHIVGGCCGTTPDHIRALHEAVCRLTPKAPHASHHRVLASERQVVEIKLDGSFQVIGERINPTGKKKLQAELRAGKLDMVRAMAREQERNGASILDVNMGTNGIDEKEMMLKAIYEVTGVSGLPLSIDTSSPDIMEAALRIYPGRALVNSISCETEKRKKLLPVVKKYGAMFIALPVSDNGIPKTLEEKHAVLDELLADAYDHGFSPEDVVVDALVATVGAAPTSALDCMATFSHCKQDLGLATVCGLSNISFGLPDRIYVNATFLGMAIASGLTMAIANPSQDLLMNTAAAANMLMNKEGSDLAYIHRMQYFDKKEAERKRQEEAELLASHGTAGAVETAGESQDAEQGPVNPVYQAVLEGEKDAVVALAQEELAKGMAPDAIINDLLIPAITEVGDLYDKQIYFLPQLIASANTMETAIAYLEPLIKKDPGQQDMATIVIATVEGDVHDIGKNLVGLMLRNYGYKVIDLGKDVPAGTIIETALREKASVVGLSALMTTTMMHMKDVIAEAADKQYGGKIIIGGAAVTPSFSDEIGADGYSKDAADCVKLVSRLLS</sequence>
<evidence type="ECO:0000256" key="8">
    <source>
        <dbReference type="ARBA" id="ARBA00022603"/>
    </source>
</evidence>
<keyword evidence="14 19" id="KW-0862">Zinc</keyword>
<evidence type="ECO:0000256" key="20">
    <source>
        <dbReference type="SAM" id="MobiDB-lite"/>
    </source>
</evidence>
<evidence type="ECO:0000256" key="17">
    <source>
        <dbReference type="ARBA" id="ARBA00025552"/>
    </source>
</evidence>
<evidence type="ECO:0000256" key="16">
    <source>
        <dbReference type="ARBA" id="ARBA00023285"/>
    </source>
</evidence>
<keyword evidence="13 19" id="KW-0479">Metal-binding</keyword>
<evidence type="ECO:0000256" key="14">
    <source>
        <dbReference type="ARBA" id="ARBA00022833"/>
    </source>
</evidence>
<evidence type="ECO:0000256" key="3">
    <source>
        <dbReference type="ARBA" id="ARBA00001956"/>
    </source>
</evidence>
<evidence type="ECO:0000313" key="26">
    <source>
        <dbReference type="Proteomes" id="UP001433088"/>
    </source>
</evidence>
<feature type="region of interest" description="Disordered" evidence="20">
    <location>
        <begin position="592"/>
        <end position="617"/>
    </location>
</feature>
<feature type="binding site" evidence="19">
    <location>
        <position position="208"/>
    </location>
    <ligand>
        <name>Zn(2+)</name>
        <dbReference type="ChEBI" id="CHEBI:29105"/>
    </ligand>
</feature>
<keyword evidence="11 19" id="KW-0808">Transferase</keyword>